<evidence type="ECO:0000313" key="1">
    <source>
        <dbReference type="EMBL" id="GGX04859.1"/>
    </source>
</evidence>
<evidence type="ECO:0000313" key="2">
    <source>
        <dbReference type="Proteomes" id="UP000601108"/>
    </source>
</evidence>
<name>A0A918JSM2_9FLAO</name>
<comment type="caution">
    <text evidence="1">The sequence shown here is derived from an EMBL/GenBank/DDBJ whole genome shotgun (WGS) entry which is preliminary data.</text>
</comment>
<protein>
    <recommendedName>
        <fullName evidence="3">DUF748 domain-containing protein</fullName>
    </recommendedName>
</protein>
<reference evidence="1 2" key="1">
    <citation type="journal article" date="2014" name="Int. J. Syst. Evol. Microbiol.">
        <title>Complete genome sequence of Corynebacterium casei LMG S-19264T (=DSM 44701T), isolated from a smear-ripened cheese.</title>
        <authorList>
            <consortium name="US DOE Joint Genome Institute (JGI-PGF)"/>
            <person name="Walter F."/>
            <person name="Albersmeier A."/>
            <person name="Kalinowski J."/>
            <person name="Ruckert C."/>
        </authorList>
    </citation>
    <scope>NUCLEOTIDE SEQUENCE [LARGE SCALE GENOMIC DNA]</scope>
    <source>
        <strain evidence="1 2">KCTC 12285</strain>
    </source>
</reference>
<accession>A0A918JSM2</accession>
<evidence type="ECO:0008006" key="3">
    <source>
        <dbReference type="Google" id="ProtNLM"/>
    </source>
</evidence>
<dbReference type="Proteomes" id="UP000601108">
    <property type="component" value="Unassembled WGS sequence"/>
</dbReference>
<dbReference type="EMBL" id="BMWS01000002">
    <property type="protein sequence ID" value="GGX04859.1"/>
    <property type="molecule type" value="Genomic_DNA"/>
</dbReference>
<proteinExistence type="predicted"/>
<organism evidence="1 2">
    <name type="scientific">Aquimarina muelleri</name>
    <dbReference type="NCBI Taxonomy" id="279356"/>
    <lineage>
        <taxon>Bacteria</taxon>
        <taxon>Pseudomonadati</taxon>
        <taxon>Bacteroidota</taxon>
        <taxon>Flavobacteriia</taxon>
        <taxon>Flavobacteriales</taxon>
        <taxon>Flavobacteriaceae</taxon>
        <taxon>Aquimarina</taxon>
    </lineage>
</organism>
<gene>
    <name evidence="1" type="ORF">GCM10007384_03100</name>
</gene>
<dbReference type="AlphaFoldDB" id="A0A918JSM2"/>
<sequence>MYFLIKAWLTITVENFLDTGLPDNINIEYSDLNTEWINGNVSIQKPVIHFYSKDSLHYTKIKLEELSVLRFEYLPYITKKNIRISNVTLKEPEIYKYSNTNISSISKKSIKNPGFSSFNINELTIQNGKISVFEKPSNTLKLDIKKFNIKITDFGTDNHTLLKKIPFRYHNINANFKKLNVILNQFDNLIIDDIYFDKNNVLAKKVEIKTKYDKRNLSNKIQTERDHVYLSIPVLELYNYHYYSNNKGNLFFKADSSKIKQPILELYRDKLIPDNKTYKPLYGKMLKQLNFNIHIPKIEVIDGFVGYEELVHYHTEAGRIYFENINTSIALSSANKKNENIKINSSAVFMGEAAVALDLRFKTETTQDNFTASGSFKNFTSKSINSFLENNLRSRAKGKVSEAYFTISGNDKRSIGDMKMKYQDFEFVILKKDALKINKTFTALANLLVNDGSKTDSNGYRFGKIEIERDQTKSFFNFLWISIRDGLKDVVAGNGKK</sequence>
<keyword evidence="2" id="KW-1185">Reference proteome</keyword>